<dbReference type="Proteomes" id="UP001279734">
    <property type="component" value="Unassembled WGS sequence"/>
</dbReference>
<sequence length="223" mass="24956">MPVNLDVVELAWIVFVGFLRVDLMDFFVVEILRGGELLPGLEWSLWAIRFFLSQDPEWVAKQLKTSVFFEHKAVNLGGESSGASGTPNSTTYLRQQQKLIASAREIVNGDSHSTNRSRDQLGILPTQSSRKYTAVKPIKADGCLQTQYHEEKPTTTSETEFNRVEVNKTRPPSHSTLAPRKAAEMAAARKCHQITTKWRLHLPASVAKQWPGITRPPPSTYAA</sequence>
<keyword evidence="2" id="KW-1185">Reference proteome</keyword>
<comment type="caution">
    <text evidence="1">The sequence shown here is derived from an EMBL/GenBank/DDBJ whole genome shotgun (WGS) entry which is preliminary data.</text>
</comment>
<reference evidence="1" key="1">
    <citation type="submission" date="2023-05" db="EMBL/GenBank/DDBJ databases">
        <title>Nepenthes gracilis genome sequencing.</title>
        <authorList>
            <person name="Fukushima K."/>
        </authorList>
    </citation>
    <scope>NUCLEOTIDE SEQUENCE</scope>
    <source>
        <strain evidence="1">SING2019-196</strain>
    </source>
</reference>
<organism evidence="1 2">
    <name type="scientific">Nepenthes gracilis</name>
    <name type="common">Slender pitcher plant</name>
    <dbReference type="NCBI Taxonomy" id="150966"/>
    <lineage>
        <taxon>Eukaryota</taxon>
        <taxon>Viridiplantae</taxon>
        <taxon>Streptophyta</taxon>
        <taxon>Embryophyta</taxon>
        <taxon>Tracheophyta</taxon>
        <taxon>Spermatophyta</taxon>
        <taxon>Magnoliopsida</taxon>
        <taxon>eudicotyledons</taxon>
        <taxon>Gunneridae</taxon>
        <taxon>Pentapetalae</taxon>
        <taxon>Caryophyllales</taxon>
        <taxon>Nepenthaceae</taxon>
        <taxon>Nepenthes</taxon>
    </lineage>
</organism>
<gene>
    <name evidence="1" type="ORF">Nepgr_033742</name>
</gene>
<evidence type="ECO:0000313" key="1">
    <source>
        <dbReference type="EMBL" id="GMH31898.1"/>
    </source>
</evidence>
<protein>
    <submittedName>
        <fullName evidence="1">Uncharacterized protein</fullName>
    </submittedName>
</protein>
<proteinExistence type="predicted"/>
<dbReference type="AlphaFoldDB" id="A0AAD3TMX3"/>
<accession>A0AAD3TMX3</accession>
<evidence type="ECO:0000313" key="2">
    <source>
        <dbReference type="Proteomes" id="UP001279734"/>
    </source>
</evidence>
<dbReference type="EMBL" id="BSYO01000043">
    <property type="protein sequence ID" value="GMH31898.1"/>
    <property type="molecule type" value="Genomic_DNA"/>
</dbReference>
<name>A0AAD3TMX3_NEPGR</name>